<evidence type="ECO:0000313" key="1">
    <source>
        <dbReference type="EMBL" id="RMC08819.1"/>
    </source>
</evidence>
<evidence type="ECO:0000313" key="2">
    <source>
        <dbReference type="Proteomes" id="UP000269221"/>
    </source>
</evidence>
<reference evidence="1 2" key="1">
    <citation type="submission" date="2018-07" db="EMBL/GenBank/DDBJ databases">
        <title>A high quality draft genome assembly of the barn swallow (H. rustica rustica).</title>
        <authorList>
            <person name="Formenti G."/>
            <person name="Chiara M."/>
            <person name="Poveda L."/>
            <person name="Francoijs K.-J."/>
            <person name="Bonisoli-Alquati A."/>
            <person name="Canova L."/>
            <person name="Gianfranceschi L."/>
            <person name="Horner D.S."/>
            <person name="Saino N."/>
        </authorList>
    </citation>
    <scope>NUCLEOTIDE SEQUENCE [LARGE SCALE GENOMIC DNA]</scope>
    <source>
        <strain evidence="1">Chelidonia</strain>
        <tissue evidence="1">Blood</tissue>
    </source>
</reference>
<gene>
    <name evidence="1" type="ORF">DUI87_15070</name>
</gene>
<dbReference type="Proteomes" id="UP000269221">
    <property type="component" value="Unassembled WGS sequence"/>
</dbReference>
<protein>
    <submittedName>
        <fullName evidence="1">Uncharacterized protein</fullName>
    </submittedName>
</protein>
<comment type="caution">
    <text evidence="1">The sequence shown here is derived from an EMBL/GenBank/DDBJ whole genome shotgun (WGS) entry which is preliminary data.</text>
</comment>
<proteinExistence type="predicted"/>
<dbReference type="AlphaFoldDB" id="A0A3M0K6N8"/>
<dbReference type="EMBL" id="QRBI01000117">
    <property type="protein sequence ID" value="RMC08819.1"/>
    <property type="molecule type" value="Genomic_DNA"/>
</dbReference>
<name>A0A3M0K6N8_HIRRU</name>
<sequence length="97" mass="10611">MDARSRLHRVGISSRFDFAPGKSQLFLLDLTRHREIPALPAGFDLVLGNPSSSCWIGPGVGEIPALPVGFDPVLAKSQLFLLDLTRHWGNPSSSCWI</sequence>
<keyword evidence="2" id="KW-1185">Reference proteome</keyword>
<organism evidence="1 2">
    <name type="scientific">Hirundo rustica rustica</name>
    <dbReference type="NCBI Taxonomy" id="333673"/>
    <lineage>
        <taxon>Eukaryota</taxon>
        <taxon>Metazoa</taxon>
        <taxon>Chordata</taxon>
        <taxon>Craniata</taxon>
        <taxon>Vertebrata</taxon>
        <taxon>Euteleostomi</taxon>
        <taxon>Archelosauria</taxon>
        <taxon>Archosauria</taxon>
        <taxon>Dinosauria</taxon>
        <taxon>Saurischia</taxon>
        <taxon>Theropoda</taxon>
        <taxon>Coelurosauria</taxon>
        <taxon>Aves</taxon>
        <taxon>Neognathae</taxon>
        <taxon>Neoaves</taxon>
        <taxon>Telluraves</taxon>
        <taxon>Australaves</taxon>
        <taxon>Passeriformes</taxon>
        <taxon>Sylvioidea</taxon>
        <taxon>Hirundinidae</taxon>
        <taxon>Hirundo</taxon>
    </lineage>
</organism>
<accession>A0A3M0K6N8</accession>